<dbReference type="Proteomes" id="UP000478417">
    <property type="component" value="Unassembled WGS sequence"/>
</dbReference>
<dbReference type="GO" id="GO:0005524">
    <property type="term" value="F:ATP binding"/>
    <property type="evidence" value="ECO:0007669"/>
    <property type="project" value="UniProtKB-KW"/>
</dbReference>
<dbReference type="InterPro" id="IPR004358">
    <property type="entry name" value="Sig_transdc_His_kin-like_C"/>
</dbReference>
<keyword evidence="5" id="KW-0808">Transferase</keyword>
<evidence type="ECO:0000256" key="10">
    <source>
        <dbReference type="SAM" id="Phobius"/>
    </source>
</evidence>
<dbReference type="SUPFAM" id="SSF55785">
    <property type="entry name" value="PYP-like sensor domain (PAS domain)"/>
    <property type="match status" value="1"/>
</dbReference>
<dbReference type="InterPro" id="IPR003660">
    <property type="entry name" value="HAMP_dom"/>
</dbReference>
<keyword evidence="10" id="KW-1133">Transmembrane helix</keyword>
<dbReference type="PRINTS" id="PR00344">
    <property type="entry name" value="BCTRLSENSOR"/>
</dbReference>
<feature type="transmembrane region" description="Helical" evidence="10">
    <location>
        <begin position="43"/>
        <end position="60"/>
    </location>
</feature>
<dbReference type="PANTHER" id="PTHR43065:SF46">
    <property type="entry name" value="C4-DICARBOXYLATE TRANSPORT SENSOR PROTEIN DCTB"/>
    <property type="match status" value="1"/>
</dbReference>
<dbReference type="Gene3D" id="6.10.340.10">
    <property type="match status" value="1"/>
</dbReference>
<dbReference type="AlphaFoldDB" id="A0A6B2LZ41"/>
<dbReference type="InterPro" id="IPR003661">
    <property type="entry name" value="HisK_dim/P_dom"/>
</dbReference>
<dbReference type="Gene3D" id="3.30.565.10">
    <property type="entry name" value="Histidine kinase-like ATPase, C-terminal domain"/>
    <property type="match status" value="1"/>
</dbReference>
<dbReference type="GO" id="GO:0000155">
    <property type="term" value="F:phosphorelay sensor kinase activity"/>
    <property type="evidence" value="ECO:0007669"/>
    <property type="project" value="InterPro"/>
</dbReference>
<dbReference type="EC" id="2.7.13.3" evidence="3"/>
<evidence type="ECO:0000256" key="9">
    <source>
        <dbReference type="ARBA" id="ARBA00023012"/>
    </source>
</evidence>
<name>A0A6B2LZ41_9BACT</name>
<feature type="domain" description="PAS" evidence="12">
    <location>
        <begin position="122"/>
        <end position="167"/>
    </location>
</feature>
<evidence type="ECO:0000313" key="15">
    <source>
        <dbReference type="Proteomes" id="UP000478417"/>
    </source>
</evidence>
<dbReference type="GO" id="GO:0016020">
    <property type="term" value="C:membrane"/>
    <property type="evidence" value="ECO:0007669"/>
    <property type="project" value="UniProtKB-SubCell"/>
</dbReference>
<comment type="caution">
    <text evidence="14">The sequence shown here is derived from an EMBL/GenBank/DDBJ whole genome shotgun (WGS) entry which is preliminary data.</text>
</comment>
<proteinExistence type="predicted"/>
<keyword evidence="8" id="KW-0067">ATP-binding</keyword>
<feature type="domain" description="HAMP" evidence="13">
    <location>
        <begin position="64"/>
        <end position="117"/>
    </location>
</feature>
<evidence type="ECO:0000256" key="2">
    <source>
        <dbReference type="ARBA" id="ARBA00004370"/>
    </source>
</evidence>
<evidence type="ECO:0000259" key="11">
    <source>
        <dbReference type="PROSITE" id="PS50109"/>
    </source>
</evidence>
<dbReference type="Gene3D" id="3.30.450.20">
    <property type="entry name" value="PAS domain"/>
    <property type="match status" value="1"/>
</dbReference>
<dbReference type="SMART" id="SM00388">
    <property type="entry name" value="HisKA"/>
    <property type="match status" value="1"/>
</dbReference>
<reference evidence="14 15" key="1">
    <citation type="submission" date="2020-02" db="EMBL/GenBank/DDBJ databases">
        <title>Albibacoteraceae fam. nov., the first described family within the subdivision 4 Verrucomicrobia.</title>
        <authorList>
            <person name="Xi F."/>
        </authorList>
    </citation>
    <scope>NUCLEOTIDE SEQUENCE [LARGE SCALE GENOMIC DNA]</scope>
    <source>
        <strain evidence="14 15">CK1056</strain>
    </source>
</reference>
<dbReference type="InterPro" id="IPR036097">
    <property type="entry name" value="HisK_dim/P_sf"/>
</dbReference>
<dbReference type="InterPro" id="IPR036890">
    <property type="entry name" value="HATPase_C_sf"/>
</dbReference>
<keyword evidence="10" id="KW-0812">Transmembrane</keyword>
<evidence type="ECO:0000256" key="7">
    <source>
        <dbReference type="ARBA" id="ARBA00022777"/>
    </source>
</evidence>
<evidence type="ECO:0000259" key="12">
    <source>
        <dbReference type="PROSITE" id="PS50112"/>
    </source>
</evidence>
<keyword evidence="10" id="KW-0472">Membrane</keyword>
<keyword evidence="9" id="KW-0902">Two-component regulatory system</keyword>
<evidence type="ECO:0000313" key="14">
    <source>
        <dbReference type="EMBL" id="NDV61981.1"/>
    </source>
</evidence>
<dbReference type="Pfam" id="PF02518">
    <property type="entry name" value="HATPase_c"/>
    <property type="match status" value="1"/>
</dbReference>
<keyword evidence="6" id="KW-0547">Nucleotide-binding</keyword>
<dbReference type="EMBL" id="JAAGNX010000002">
    <property type="protein sequence ID" value="NDV61981.1"/>
    <property type="molecule type" value="Genomic_DNA"/>
</dbReference>
<evidence type="ECO:0000256" key="4">
    <source>
        <dbReference type="ARBA" id="ARBA00022553"/>
    </source>
</evidence>
<evidence type="ECO:0000256" key="3">
    <source>
        <dbReference type="ARBA" id="ARBA00012438"/>
    </source>
</evidence>
<keyword evidence="4" id="KW-0597">Phosphoprotein</keyword>
<dbReference type="RefSeq" id="WP_163963471.1">
    <property type="nucleotide sequence ID" value="NZ_JAAGNX010000002.1"/>
</dbReference>
<dbReference type="InterPro" id="IPR000014">
    <property type="entry name" value="PAS"/>
</dbReference>
<accession>A0A6B2LZ41</accession>
<feature type="domain" description="Histidine kinase" evidence="11">
    <location>
        <begin position="237"/>
        <end position="445"/>
    </location>
</feature>
<dbReference type="PROSITE" id="PS50885">
    <property type="entry name" value="HAMP"/>
    <property type="match status" value="1"/>
</dbReference>
<feature type="transmembrane region" description="Helical" evidence="10">
    <location>
        <begin position="15"/>
        <end position="37"/>
    </location>
</feature>
<comment type="catalytic activity">
    <reaction evidence="1">
        <text>ATP + protein L-histidine = ADP + protein N-phospho-L-histidine.</text>
        <dbReference type="EC" id="2.7.13.3"/>
    </reaction>
</comment>
<dbReference type="SMART" id="SM00387">
    <property type="entry name" value="HATPase_c"/>
    <property type="match status" value="1"/>
</dbReference>
<keyword evidence="15" id="KW-1185">Reference proteome</keyword>
<evidence type="ECO:0000256" key="8">
    <source>
        <dbReference type="ARBA" id="ARBA00022840"/>
    </source>
</evidence>
<evidence type="ECO:0000259" key="13">
    <source>
        <dbReference type="PROSITE" id="PS50885"/>
    </source>
</evidence>
<sequence length="445" mass="49458">MGSKGKRRLSHQHRIQLLAFLCGAPGLLAALILLIVGDYGLKVYLTVFILVGSAWFYFSIRIQSNIILPLQTASNMLSALREGDFSLKANYLNDEDALGQLMMEINMLTDVLSEHRMDAMEAHALMDKVIQEIDAAVITFDPECCVKLANEAARRLLGIGKEQITHRYAAELNLDKALESPPNAIIPHPNPDRSGRFTVRRGTYRVAGQPHELLILIDVSRNLREEELLAWKRLIRVLGHELNNSMAPIRSLSESLQRVAAIDDPEPEDREDLVEGLEIIRQRADGLSRFINEYARLAKLPHPKLKPVPLKPLVRRIASLYEDPEVKIDPANSPDVTLQADPDQLEQALLNLVKNGVEAATQTDGWVKICWREQGDALVLHVEDSGPGIANPDNLFIPFFSTKEGGSGIGLTLSRQIIEAHEGSLALANREDAIGCCAEIILPRR</sequence>
<evidence type="ECO:0000256" key="5">
    <source>
        <dbReference type="ARBA" id="ARBA00022679"/>
    </source>
</evidence>
<dbReference type="SUPFAM" id="SSF47384">
    <property type="entry name" value="Homodimeric domain of signal transducing histidine kinase"/>
    <property type="match status" value="1"/>
</dbReference>
<dbReference type="CDD" id="cd00082">
    <property type="entry name" value="HisKA"/>
    <property type="match status" value="1"/>
</dbReference>
<dbReference type="PANTHER" id="PTHR43065">
    <property type="entry name" value="SENSOR HISTIDINE KINASE"/>
    <property type="match status" value="1"/>
</dbReference>
<dbReference type="PROSITE" id="PS50112">
    <property type="entry name" value="PAS"/>
    <property type="match status" value="1"/>
</dbReference>
<gene>
    <name evidence="14" type="ORF">G0Q06_05920</name>
</gene>
<evidence type="ECO:0000256" key="1">
    <source>
        <dbReference type="ARBA" id="ARBA00000085"/>
    </source>
</evidence>
<dbReference type="InterPro" id="IPR005467">
    <property type="entry name" value="His_kinase_dom"/>
</dbReference>
<dbReference type="PROSITE" id="PS50109">
    <property type="entry name" value="HIS_KIN"/>
    <property type="match status" value="1"/>
</dbReference>
<evidence type="ECO:0000256" key="6">
    <source>
        <dbReference type="ARBA" id="ARBA00022741"/>
    </source>
</evidence>
<comment type="subcellular location">
    <subcellularLocation>
        <location evidence="2">Membrane</location>
    </subcellularLocation>
</comment>
<organism evidence="14 15">
    <name type="scientific">Oceanipulchritudo coccoides</name>
    <dbReference type="NCBI Taxonomy" id="2706888"/>
    <lineage>
        <taxon>Bacteria</taxon>
        <taxon>Pseudomonadati</taxon>
        <taxon>Verrucomicrobiota</taxon>
        <taxon>Opitutia</taxon>
        <taxon>Puniceicoccales</taxon>
        <taxon>Oceanipulchritudinaceae</taxon>
        <taxon>Oceanipulchritudo</taxon>
    </lineage>
</organism>
<dbReference type="InterPro" id="IPR035965">
    <property type="entry name" value="PAS-like_dom_sf"/>
</dbReference>
<dbReference type="SUPFAM" id="SSF55874">
    <property type="entry name" value="ATPase domain of HSP90 chaperone/DNA topoisomerase II/histidine kinase"/>
    <property type="match status" value="1"/>
</dbReference>
<protein>
    <recommendedName>
        <fullName evidence="3">histidine kinase</fullName>
        <ecNumber evidence="3">2.7.13.3</ecNumber>
    </recommendedName>
</protein>
<keyword evidence="7" id="KW-0418">Kinase</keyword>
<dbReference type="InterPro" id="IPR003594">
    <property type="entry name" value="HATPase_dom"/>
</dbReference>